<dbReference type="PANTHER" id="PTHR23501:SF197">
    <property type="entry name" value="COMD"/>
    <property type="match status" value="1"/>
</dbReference>
<reference evidence="8" key="1">
    <citation type="submission" date="2023-02" db="EMBL/GenBank/DDBJ databases">
        <title>Georgenia sp.10Sc9-8, isolated from a soil sample collected from the Taklamakan desert.</title>
        <authorList>
            <person name="Liu S."/>
        </authorList>
    </citation>
    <scope>NUCLEOTIDE SEQUENCE</scope>
    <source>
        <strain evidence="8">10Sc9-8</strain>
    </source>
</reference>
<evidence type="ECO:0000256" key="5">
    <source>
        <dbReference type="SAM" id="MobiDB-lite"/>
    </source>
</evidence>
<keyword evidence="9" id="KW-1185">Reference proteome</keyword>
<keyword evidence="3 6" id="KW-1133">Transmembrane helix</keyword>
<name>A0ABT5TVR0_9MICO</name>
<feature type="transmembrane region" description="Helical" evidence="6">
    <location>
        <begin position="289"/>
        <end position="312"/>
    </location>
</feature>
<dbReference type="PROSITE" id="PS50850">
    <property type="entry name" value="MFS"/>
    <property type="match status" value="1"/>
</dbReference>
<feature type="domain" description="Major facilitator superfamily (MFS) profile" evidence="7">
    <location>
        <begin position="30"/>
        <end position="514"/>
    </location>
</feature>
<feature type="transmembrane region" description="Helical" evidence="6">
    <location>
        <begin position="487"/>
        <end position="507"/>
    </location>
</feature>
<feature type="compositionally biased region" description="Basic and acidic residues" evidence="5">
    <location>
        <begin position="547"/>
        <end position="563"/>
    </location>
</feature>
<evidence type="ECO:0000256" key="6">
    <source>
        <dbReference type="SAM" id="Phobius"/>
    </source>
</evidence>
<feature type="transmembrane region" description="Helical" evidence="6">
    <location>
        <begin position="249"/>
        <end position="268"/>
    </location>
</feature>
<dbReference type="CDD" id="cd17502">
    <property type="entry name" value="MFS_Azr1_MDR_like"/>
    <property type="match status" value="1"/>
</dbReference>
<feature type="transmembrane region" description="Helical" evidence="6">
    <location>
        <begin position="66"/>
        <end position="84"/>
    </location>
</feature>
<dbReference type="EMBL" id="JARACI010000794">
    <property type="protein sequence ID" value="MDD9206146.1"/>
    <property type="molecule type" value="Genomic_DNA"/>
</dbReference>
<evidence type="ECO:0000256" key="2">
    <source>
        <dbReference type="ARBA" id="ARBA00022692"/>
    </source>
</evidence>
<feature type="transmembrane region" description="Helical" evidence="6">
    <location>
        <begin position="378"/>
        <end position="403"/>
    </location>
</feature>
<dbReference type="PANTHER" id="PTHR23501">
    <property type="entry name" value="MAJOR FACILITATOR SUPERFAMILY"/>
    <property type="match status" value="1"/>
</dbReference>
<feature type="transmembrane region" description="Helical" evidence="6">
    <location>
        <begin position="121"/>
        <end position="145"/>
    </location>
</feature>
<feature type="transmembrane region" description="Helical" evidence="6">
    <location>
        <begin position="354"/>
        <end position="372"/>
    </location>
</feature>
<feature type="transmembrane region" description="Helical" evidence="6">
    <location>
        <begin position="415"/>
        <end position="439"/>
    </location>
</feature>
<feature type="transmembrane region" description="Helical" evidence="6">
    <location>
        <begin position="218"/>
        <end position="237"/>
    </location>
</feature>
<sequence length="585" mass="61572">MSNRRNATSGTLGSRRTAEQQAQHREIMPIFVGLLLVLFVAMMSNTIVGTTLPVIIGDLGGTQMQYTWIATAMLLASTISAPIIGKLADLLDKKKLLMWAIVVFTAGSLLSGAVADTGQLIAARVVQGLGMGGLMSMVQIVIASIIPPRERGRYSGYMGAAMAVATVSGPLIGGLIVDVPWLGWRWTFWIGVPFALAAMAVLHRLLRIPPAPRRAVHIDYWGATLITLSVTSLLLWLSFAGTQFPWGSWQTAVMVGGGVLAALAFVLVEVRVREPLVPMWLLAQRTTALAVVSSFAVGIAMMSMPIFLGQYFQLGRGYSPTESGLMLAPMMLGVFVASTVAGRLVSARGTWKRYVVGGMILLTGGAALMVTTDADTPVWLVGTFMLLFGLGQGASMQNIVLAVQNTVGLANMGAATSVVTFFRTLGGAIGVQVLGAVFANHVSGLIARRAVDAGLTNGVDDVSTSSVDFDVLPAALEEIVRGAYADGMSVVFLGQAVFALVGTLAVLGMRGSTLRDTVDLAKQEEVRTVLEEGASEQEALTVATEVAQRDAAERAQEAGEAADRPAPGEPEVGGDGDNAREHART</sequence>
<feature type="region of interest" description="Disordered" evidence="5">
    <location>
        <begin position="547"/>
        <end position="585"/>
    </location>
</feature>
<dbReference type="InterPro" id="IPR020846">
    <property type="entry name" value="MFS_dom"/>
</dbReference>
<evidence type="ECO:0000313" key="8">
    <source>
        <dbReference type="EMBL" id="MDD9206146.1"/>
    </source>
</evidence>
<dbReference type="PRINTS" id="PR01036">
    <property type="entry name" value="TCRTETB"/>
</dbReference>
<organism evidence="8 9">
    <name type="scientific">Georgenia halotolerans</name>
    <dbReference type="NCBI Taxonomy" id="3028317"/>
    <lineage>
        <taxon>Bacteria</taxon>
        <taxon>Bacillati</taxon>
        <taxon>Actinomycetota</taxon>
        <taxon>Actinomycetes</taxon>
        <taxon>Micrococcales</taxon>
        <taxon>Bogoriellaceae</taxon>
        <taxon>Georgenia</taxon>
    </lineage>
</organism>
<evidence type="ECO:0000313" key="9">
    <source>
        <dbReference type="Proteomes" id="UP001165561"/>
    </source>
</evidence>
<comment type="caution">
    <text evidence="8">The sequence shown here is derived from an EMBL/GenBank/DDBJ whole genome shotgun (WGS) entry which is preliminary data.</text>
</comment>
<dbReference type="Gene3D" id="1.20.1250.20">
    <property type="entry name" value="MFS general substrate transporter like domains"/>
    <property type="match status" value="1"/>
</dbReference>
<dbReference type="InterPro" id="IPR036259">
    <property type="entry name" value="MFS_trans_sf"/>
</dbReference>
<evidence type="ECO:0000256" key="3">
    <source>
        <dbReference type="ARBA" id="ARBA00022989"/>
    </source>
</evidence>
<feature type="transmembrane region" description="Helical" evidence="6">
    <location>
        <begin position="183"/>
        <end position="206"/>
    </location>
</feature>
<dbReference type="Proteomes" id="UP001165561">
    <property type="component" value="Unassembled WGS sequence"/>
</dbReference>
<dbReference type="InterPro" id="IPR011701">
    <property type="entry name" value="MFS"/>
</dbReference>
<proteinExistence type="predicted"/>
<keyword evidence="2 6" id="KW-0812">Transmembrane</keyword>
<dbReference type="SUPFAM" id="SSF103473">
    <property type="entry name" value="MFS general substrate transporter"/>
    <property type="match status" value="1"/>
</dbReference>
<dbReference type="Gene3D" id="1.20.1720.10">
    <property type="entry name" value="Multidrug resistance protein D"/>
    <property type="match status" value="1"/>
</dbReference>
<feature type="transmembrane region" description="Helical" evidence="6">
    <location>
        <begin position="96"/>
        <end position="115"/>
    </location>
</feature>
<comment type="subcellular location">
    <subcellularLocation>
        <location evidence="1">Cell membrane</location>
        <topology evidence="1">Multi-pass membrane protein</topology>
    </subcellularLocation>
</comment>
<gene>
    <name evidence="8" type="ORF">PU560_06650</name>
</gene>
<evidence type="ECO:0000256" key="1">
    <source>
        <dbReference type="ARBA" id="ARBA00004651"/>
    </source>
</evidence>
<dbReference type="Pfam" id="PF07690">
    <property type="entry name" value="MFS_1"/>
    <property type="match status" value="1"/>
</dbReference>
<keyword evidence="4 6" id="KW-0472">Membrane</keyword>
<accession>A0ABT5TVR0</accession>
<protein>
    <submittedName>
        <fullName evidence="8">MDR family MFS transporter</fullName>
    </submittedName>
</protein>
<feature type="transmembrane region" description="Helical" evidence="6">
    <location>
        <begin position="30"/>
        <end position="54"/>
    </location>
</feature>
<evidence type="ECO:0000259" key="7">
    <source>
        <dbReference type="PROSITE" id="PS50850"/>
    </source>
</evidence>
<evidence type="ECO:0000256" key="4">
    <source>
        <dbReference type="ARBA" id="ARBA00023136"/>
    </source>
</evidence>
<feature type="transmembrane region" description="Helical" evidence="6">
    <location>
        <begin position="324"/>
        <end position="342"/>
    </location>
</feature>
<feature type="transmembrane region" description="Helical" evidence="6">
    <location>
        <begin position="157"/>
        <end position="177"/>
    </location>
</feature>